<dbReference type="Proteomes" id="UP000288216">
    <property type="component" value="Unassembled WGS sequence"/>
</dbReference>
<dbReference type="GO" id="GO:2000001">
    <property type="term" value="P:regulation of DNA damage checkpoint"/>
    <property type="evidence" value="ECO:0007669"/>
    <property type="project" value="TreeGrafter"/>
</dbReference>
<organism evidence="2 3">
    <name type="scientific">Scyliorhinus torazame</name>
    <name type="common">Cloudy catshark</name>
    <name type="synonym">Catulus torazame</name>
    <dbReference type="NCBI Taxonomy" id="75743"/>
    <lineage>
        <taxon>Eukaryota</taxon>
        <taxon>Metazoa</taxon>
        <taxon>Chordata</taxon>
        <taxon>Craniata</taxon>
        <taxon>Vertebrata</taxon>
        <taxon>Chondrichthyes</taxon>
        <taxon>Elasmobranchii</taxon>
        <taxon>Galeomorphii</taxon>
        <taxon>Galeoidea</taxon>
        <taxon>Carcharhiniformes</taxon>
        <taxon>Scyliorhinidae</taxon>
        <taxon>Scyliorhinus</taxon>
    </lineage>
</organism>
<sequence>MKQGEEETDAAVGRRRRRMRLIPSPGPPGERGSGREPGRLSRGSRSAARPRAAEEVFSYKTPKRILRKQQLVANRNSPVNDSELQQDIYWDQHSPTSFKLDNGKKSFVVCQHAVEISDVVKRIAPQRSSEVPLNIWLGEDAIQCSPTVSFRERIKASNSRFQRSSEEELMKLAKEFDRNMVEQDIGSAQEASEVNWTLDCADLERTPRTERPNDYFSALGQVPVIGATGPGKDGVGSTLPIVELHCQNSSQKSLDLETEAAVNALFDGPTQHTGRPLSQGLSSDGSSSPTLDRFQTPKVVPTSAQDDIDHSKGTNITRIEDVTVSSPTCKQASEHQASKPVELDAGRGTLYSNVANSKHGKGFACEAITTGREIDQQSNTNGHSTVHSTGETAALCTSETVPEDDGFDDWENDDWMTEDSFVMQVTQNPELIAIPKDCTNFTKQSSHTLDAAKRNGTKEFNDSTNPKAASGMVPSLSLMQQMQCSVHKAKDTEMEAKTLQFEKRSERPKPRATFVLQSKSSSKVAEKESLAKCQQNNVFKPVVDTLIQKEPKNPEVLKPQCSSHQFNGPLMESTSLSHKPFNRQTLHSGSAQTNTKDCLVSTSCSVPAKSNSPDRLEPGKASSARSQRRVDAFVQSAPPEVVADDWNDEKFSSEIQNMFTELDNLWEIDDDDDDLNRMCEDVEKLIQSQNSEVTTTSETTGLKIANGNQSLTNNATLTSGMQKNQLTEGLDGQQKHLNYNQSSLVSESKIFTKGLLAAKQNAAALTRHLPRPTGLTCMVCSTTTLPTQSHHLNSLSNFQGKPLSNTTHAYKVSLNRSNSVPGSRNGVGISTLLQASITANCGPSQKLCTSTVSPAHAVRKSQHTAGIPRTPRFTFTKITDSSLMSVRQNTSTHVIQIAQTFGNRDHVKSPMEKNAQSNKVSTATQYPAAPLKRHFSDSTLQTKVVEKPIAKCSMQEIEQKKLAALARRKMKMQVGNAHPSSM</sequence>
<feature type="region of interest" description="Disordered" evidence="1">
    <location>
        <begin position="568"/>
        <end position="629"/>
    </location>
</feature>
<dbReference type="Pfam" id="PF15350">
    <property type="entry name" value="ETAA1"/>
    <property type="match status" value="2"/>
</dbReference>
<dbReference type="OrthoDB" id="9378993at2759"/>
<dbReference type="InterPro" id="IPR029406">
    <property type="entry name" value="ETAA1"/>
</dbReference>
<comment type="caution">
    <text evidence="2">The sequence shown here is derived from an EMBL/GenBank/DDBJ whole genome shotgun (WGS) entry which is preliminary data.</text>
</comment>
<evidence type="ECO:0008006" key="4">
    <source>
        <dbReference type="Google" id="ProtNLM"/>
    </source>
</evidence>
<evidence type="ECO:0000313" key="2">
    <source>
        <dbReference type="EMBL" id="GCB74341.1"/>
    </source>
</evidence>
<name>A0A401PMN6_SCYTO</name>
<dbReference type="GO" id="GO:0043539">
    <property type="term" value="F:protein serine/threonine kinase activator activity"/>
    <property type="evidence" value="ECO:0007669"/>
    <property type="project" value="TreeGrafter"/>
</dbReference>
<dbReference type="GO" id="GO:0006974">
    <property type="term" value="P:DNA damage response"/>
    <property type="evidence" value="ECO:0007669"/>
    <property type="project" value="TreeGrafter"/>
</dbReference>
<proteinExistence type="predicted"/>
<feature type="region of interest" description="Disordered" evidence="1">
    <location>
        <begin position="1"/>
        <end position="58"/>
    </location>
</feature>
<accession>A0A401PMN6</accession>
<dbReference type="EMBL" id="BFAA01000928">
    <property type="protein sequence ID" value="GCB74341.1"/>
    <property type="molecule type" value="Genomic_DNA"/>
</dbReference>
<feature type="compositionally biased region" description="Low complexity" evidence="1">
    <location>
        <begin position="40"/>
        <end position="50"/>
    </location>
</feature>
<evidence type="ECO:0000313" key="3">
    <source>
        <dbReference type="Proteomes" id="UP000288216"/>
    </source>
</evidence>
<dbReference type="GO" id="GO:0031297">
    <property type="term" value="P:replication fork processing"/>
    <property type="evidence" value="ECO:0007669"/>
    <property type="project" value="TreeGrafter"/>
</dbReference>
<dbReference type="PANTHER" id="PTHR16434:SF2">
    <property type="entry name" value="EWING'S TUMOR-ASSOCIATED ANTIGEN 1"/>
    <property type="match status" value="1"/>
</dbReference>
<evidence type="ECO:0000256" key="1">
    <source>
        <dbReference type="SAM" id="MobiDB-lite"/>
    </source>
</evidence>
<protein>
    <recommendedName>
        <fullName evidence="4">ETAA1 activator of ATR kinase</fullName>
    </recommendedName>
</protein>
<dbReference type="STRING" id="75743.A0A401PMN6"/>
<feature type="compositionally biased region" description="Low complexity" evidence="1">
    <location>
        <begin position="277"/>
        <end position="288"/>
    </location>
</feature>
<dbReference type="PANTHER" id="PTHR16434">
    <property type="entry name" value="EWING'S TUMOR-ASSOCIATED ANTIGEN 1 ETAA1"/>
    <property type="match status" value="1"/>
</dbReference>
<dbReference type="AlphaFoldDB" id="A0A401PMN6"/>
<keyword evidence="3" id="KW-1185">Reference proteome</keyword>
<dbReference type="GO" id="GO:0043596">
    <property type="term" value="C:nuclear replication fork"/>
    <property type="evidence" value="ECO:0007669"/>
    <property type="project" value="TreeGrafter"/>
</dbReference>
<feature type="compositionally biased region" description="Polar residues" evidence="1">
    <location>
        <begin position="568"/>
        <end position="611"/>
    </location>
</feature>
<feature type="region of interest" description="Disordered" evidence="1">
    <location>
        <begin position="267"/>
        <end position="310"/>
    </location>
</feature>
<dbReference type="OMA" id="FACEAIT"/>
<reference evidence="2 3" key="1">
    <citation type="journal article" date="2018" name="Nat. Ecol. Evol.">
        <title>Shark genomes provide insights into elasmobranch evolution and the origin of vertebrates.</title>
        <authorList>
            <person name="Hara Y"/>
            <person name="Yamaguchi K"/>
            <person name="Onimaru K"/>
            <person name="Kadota M"/>
            <person name="Koyanagi M"/>
            <person name="Keeley SD"/>
            <person name="Tatsumi K"/>
            <person name="Tanaka K"/>
            <person name="Motone F"/>
            <person name="Kageyama Y"/>
            <person name="Nozu R"/>
            <person name="Adachi N"/>
            <person name="Nishimura O"/>
            <person name="Nakagawa R"/>
            <person name="Tanegashima C"/>
            <person name="Kiyatake I"/>
            <person name="Matsumoto R"/>
            <person name="Murakumo K"/>
            <person name="Nishida K"/>
            <person name="Terakita A"/>
            <person name="Kuratani S"/>
            <person name="Sato K"/>
            <person name="Hyodo S Kuraku.S."/>
        </authorList>
    </citation>
    <scope>NUCLEOTIDE SEQUENCE [LARGE SCALE GENOMIC DNA]</scope>
</reference>
<gene>
    <name evidence="2" type="ORF">scyTo_0003431</name>
</gene>